<dbReference type="Proteomes" id="UP000504603">
    <property type="component" value="Unplaced"/>
</dbReference>
<dbReference type="AlphaFoldDB" id="A0A6J1DLD1"/>
<name>A0A6J1DLD1_MOMCH</name>
<proteinExistence type="predicted"/>
<feature type="region of interest" description="Disordered" evidence="3">
    <location>
        <begin position="43"/>
        <end position="77"/>
    </location>
</feature>
<dbReference type="PANTHER" id="PTHR33172">
    <property type="entry name" value="OS08G0516900 PROTEIN"/>
    <property type="match status" value="1"/>
</dbReference>
<dbReference type="PANTHER" id="PTHR33172:SF104">
    <property type="entry name" value="OS02G0227100 PROTEIN"/>
    <property type="match status" value="1"/>
</dbReference>
<reference evidence="5" key="1">
    <citation type="submission" date="2025-08" db="UniProtKB">
        <authorList>
            <consortium name="RefSeq"/>
        </authorList>
    </citation>
    <scope>IDENTIFICATION</scope>
    <source>
        <strain evidence="5">OHB3-1</strain>
    </source>
</reference>
<evidence type="ECO:0000313" key="4">
    <source>
        <dbReference type="Proteomes" id="UP000504603"/>
    </source>
</evidence>
<comment type="subcellular location">
    <subcellularLocation>
        <location evidence="1">Nucleus</location>
    </subcellularLocation>
</comment>
<dbReference type="RefSeq" id="XP_022153661.1">
    <property type="nucleotide sequence ID" value="XM_022297969.1"/>
</dbReference>
<feature type="compositionally biased region" description="Low complexity" evidence="3">
    <location>
        <begin position="43"/>
        <end position="74"/>
    </location>
</feature>
<evidence type="ECO:0000256" key="3">
    <source>
        <dbReference type="SAM" id="MobiDB-lite"/>
    </source>
</evidence>
<dbReference type="InterPro" id="IPR051992">
    <property type="entry name" value="OxStress_Response_Reg"/>
</dbReference>
<dbReference type="GeneID" id="111021114"/>
<gene>
    <name evidence="5" type="primary">LOC111021114</name>
</gene>
<dbReference type="OrthoDB" id="694201at2759"/>
<organism evidence="4 5">
    <name type="scientific">Momordica charantia</name>
    <name type="common">Bitter gourd</name>
    <name type="synonym">Balsam pear</name>
    <dbReference type="NCBI Taxonomy" id="3673"/>
    <lineage>
        <taxon>Eukaryota</taxon>
        <taxon>Viridiplantae</taxon>
        <taxon>Streptophyta</taxon>
        <taxon>Embryophyta</taxon>
        <taxon>Tracheophyta</taxon>
        <taxon>Spermatophyta</taxon>
        <taxon>Magnoliopsida</taxon>
        <taxon>eudicotyledons</taxon>
        <taxon>Gunneridae</taxon>
        <taxon>Pentapetalae</taxon>
        <taxon>rosids</taxon>
        <taxon>fabids</taxon>
        <taxon>Cucurbitales</taxon>
        <taxon>Cucurbitaceae</taxon>
        <taxon>Momordiceae</taxon>
        <taxon>Momordica</taxon>
    </lineage>
</organism>
<accession>A0A6J1DLD1</accession>
<evidence type="ECO:0000313" key="5">
    <source>
        <dbReference type="RefSeq" id="XP_022153661.1"/>
    </source>
</evidence>
<evidence type="ECO:0000256" key="1">
    <source>
        <dbReference type="ARBA" id="ARBA00004123"/>
    </source>
</evidence>
<sequence>MGGIQRQTLRESRSVAVCQEFHENLEEHWVSKRSDHYNVASSTSSFEDSSVSSGSLSSIEDACSSTSNTSSESSGPLEDFTELLAQLPIKRGLSMFYQGKSQSFTSLSSVKSIEDLPKKENPYSRRLNGYKSYAGGLDTHKSSYTLPKAPTFKKASRSSVSFVQVRRGSTTLAPSIPVYDESF</sequence>
<evidence type="ECO:0000256" key="2">
    <source>
        <dbReference type="ARBA" id="ARBA00023242"/>
    </source>
</evidence>
<keyword evidence="2" id="KW-0539">Nucleus</keyword>
<dbReference type="GO" id="GO:0005634">
    <property type="term" value="C:nucleus"/>
    <property type="evidence" value="ECO:0007669"/>
    <property type="project" value="UniProtKB-SubCell"/>
</dbReference>
<dbReference type="KEGG" id="mcha:111021114"/>
<protein>
    <submittedName>
        <fullName evidence="5">Uncharacterized protein LOC111021114</fullName>
    </submittedName>
</protein>
<keyword evidence="4" id="KW-1185">Reference proteome</keyword>
<dbReference type="GO" id="GO:0006950">
    <property type="term" value="P:response to stress"/>
    <property type="evidence" value="ECO:0007669"/>
    <property type="project" value="UniProtKB-ARBA"/>
</dbReference>